<gene>
    <name evidence="1" type="ORF">CDCA_CDCA04G1233</name>
</gene>
<name>A0AAV9ISZ7_CYACA</name>
<dbReference type="InterPro" id="IPR027417">
    <property type="entry name" value="P-loop_NTPase"/>
</dbReference>
<sequence>MGASCLDFVEKLTALTAMAFATTAPVLGRGPSTRRDLVVLRAPHGQHFARLGRSPWRGASLLPTHLHGKRLISTHHRLPRLLCQQKREERTLPESEAVQEIARWSDERLLQLTLTGPLSEAAPSSVKHPQALPQWRRLGELLVTQLGIREMSRDARVRIFQYYLPLFFWMRETMHRVRKSRDTDADPRHGVVIGIQCPQGGGKTTLTTALEQLFREVRLSCVVLSIDDFYWTRAQQQALADSHRFNPLLQMRGNPGTHDIELAMQTLTQLVRRPVDGEEATVAVPRYDKSAYNGRGDRAPPEMWPRVHRPVDVVLLEGWCLGFRALPPNAPALHEQAIRANGLVEVNQLLQEELSRLYGLLDAFVVIGLEGDDTHRALQVVYDWRLQAEQEMRAQGKDGMTDEQVRAFVDKFMPAYHAYLQGLYDGPPLLGDRSRELRFRINRSRQPTRRTRI</sequence>
<dbReference type="EMBL" id="JANCYW010000004">
    <property type="protein sequence ID" value="KAK4535208.1"/>
    <property type="molecule type" value="Genomic_DNA"/>
</dbReference>
<dbReference type="Gene3D" id="3.40.50.300">
    <property type="entry name" value="P-loop containing nucleotide triphosphate hydrolases"/>
    <property type="match status" value="1"/>
</dbReference>
<keyword evidence="2" id="KW-1185">Reference proteome</keyword>
<organism evidence="1 2">
    <name type="scientific">Cyanidium caldarium</name>
    <name type="common">Red alga</name>
    <dbReference type="NCBI Taxonomy" id="2771"/>
    <lineage>
        <taxon>Eukaryota</taxon>
        <taxon>Rhodophyta</taxon>
        <taxon>Bangiophyceae</taxon>
        <taxon>Cyanidiales</taxon>
        <taxon>Cyanidiaceae</taxon>
        <taxon>Cyanidium</taxon>
    </lineage>
</organism>
<accession>A0AAV9ISZ7</accession>
<proteinExistence type="predicted"/>
<dbReference type="Proteomes" id="UP001301350">
    <property type="component" value="Unassembled WGS sequence"/>
</dbReference>
<comment type="caution">
    <text evidence="1">The sequence shown here is derived from an EMBL/GenBank/DDBJ whole genome shotgun (WGS) entry which is preliminary data.</text>
</comment>
<dbReference type="PANTHER" id="PTHR10285">
    <property type="entry name" value="URIDINE KINASE"/>
    <property type="match status" value="1"/>
</dbReference>
<evidence type="ECO:0008006" key="3">
    <source>
        <dbReference type="Google" id="ProtNLM"/>
    </source>
</evidence>
<evidence type="ECO:0000313" key="2">
    <source>
        <dbReference type="Proteomes" id="UP001301350"/>
    </source>
</evidence>
<dbReference type="AlphaFoldDB" id="A0AAV9ISZ7"/>
<evidence type="ECO:0000313" key="1">
    <source>
        <dbReference type="EMBL" id="KAK4535208.1"/>
    </source>
</evidence>
<dbReference type="SUPFAM" id="SSF52540">
    <property type="entry name" value="P-loop containing nucleoside triphosphate hydrolases"/>
    <property type="match status" value="1"/>
</dbReference>
<reference evidence="1 2" key="1">
    <citation type="submission" date="2022-07" db="EMBL/GenBank/DDBJ databases">
        <title>Genome-wide signatures of adaptation to extreme environments.</title>
        <authorList>
            <person name="Cho C.H."/>
            <person name="Yoon H.S."/>
        </authorList>
    </citation>
    <scope>NUCLEOTIDE SEQUENCE [LARGE SCALE GENOMIC DNA]</scope>
    <source>
        <strain evidence="1 2">DBV 063 E5</strain>
    </source>
</reference>
<protein>
    <recommendedName>
        <fullName evidence="3">Glycerate kinase</fullName>
    </recommendedName>
</protein>